<name>A0A397VKX3_9GLOM</name>
<dbReference type="PROSITE" id="PS50011">
    <property type="entry name" value="PROTEIN_KINASE_DOM"/>
    <property type="match status" value="1"/>
</dbReference>
<accession>A0A397VKX3</accession>
<dbReference type="SUPFAM" id="SSF56112">
    <property type="entry name" value="Protein kinase-like (PK-like)"/>
    <property type="match status" value="1"/>
</dbReference>
<dbReference type="InterPro" id="IPR011009">
    <property type="entry name" value="Kinase-like_dom_sf"/>
</dbReference>
<sequence>MAADIYSFGIIMTEISTAKSPYFGIERDLKLAMNVCDGLRPEFAKGTPECYIQLANKCMDANPSNRPSAYDIYYALSRWYTIVSDSNAYNKNELVILKGFQSADAIISTFSTKLSICSEDNNAKNQNVETRDSSTNNYITNDEIDISIDFS</sequence>
<organism evidence="2 3">
    <name type="scientific">Gigaspora rosea</name>
    <dbReference type="NCBI Taxonomy" id="44941"/>
    <lineage>
        <taxon>Eukaryota</taxon>
        <taxon>Fungi</taxon>
        <taxon>Fungi incertae sedis</taxon>
        <taxon>Mucoromycota</taxon>
        <taxon>Glomeromycotina</taxon>
        <taxon>Glomeromycetes</taxon>
        <taxon>Diversisporales</taxon>
        <taxon>Gigasporaceae</taxon>
        <taxon>Gigaspora</taxon>
    </lineage>
</organism>
<dbReference type="Gene3D" id="1.10.510.10">
    <property type="entry name" value="Transferase(Phosphotransferase) domain 1"/>
    <property type="match status" value="1"/>
</dbReference>
<dbReference type="GO" id="GO:0005524">
    <property type="term" value="F:ATP binding"/>
    <property type="evidence" value="ECO:0007669"/>
    <property type="project" value="InterPro"/>
</dbReference>
<dbReference type="Proteomes" id="UP000266673">
    <property type="component" value="Unassembled WGS sequence"/>
</dbReference>
<reference evidence="2 3" key="1">
    <citation type="submission" date="2018-06" db="EMBL/GenBank/DDBJ databases">
        <title>Comparative genomics reveals the genomic features of Rhizophagus irregularis, R. cerebriforme, R. diaphanum and Gigaspora rosea, and their symbiotic lifestyle signature.</title>
        <authorList>
            <person name="Morin E."/>
            <person name="San Clemente H."/>
            <person name="Chen E.C.H."/>
            <person name="De La Providencia I."/>
            <person name="Hainaut M."/>
            <person name="Kuo A."/>
            <person name="Kohler A."/>
            <person name="Murat C."/>
            <person name="Tang N."/>
            <person name="Roy S."/>
            <person name="Loubradou J."/>
            <person name="Henrissat B."/>
            <person name="Grigoriev I.V."/>
            <person name="Corradi N."/>
            <person name="Roux C."/>
            <person name="Martin F.M."/>
        </authorList>
    </citation>
    <scope>NUCLEOTIDE SEQUENCE [LARGE SCALE GENOMIC DNA]</scope>
    <source>
        <strain evidence="2 3">DAOM 194757</strain>
    </source>
</reference>
<evidence type="ECO:0000313" key="3">
    <source>
        <dbReference type="Proteomes" id="UP000266673"/>
    </source>
</evidence>
<dbReference type="AlphaFoldDB" id="A0A397VKX3"/>
<gene>
    <name evidence="2" type="ORF">C2G38_2033949</name>
</gene>
<dbReference type="InterPro" id="IPR001245">
    <property type="entry name" value="Ser-Thr/Tyr_kinase_cat_dom"/>
</dbReference>
<dbReference type="EMBL" id="QKWP01000330">
    <property type="protein sequence ID" value="RIB21977.1"/>
    <property type="molecule type" value="Genomic_DNA"/>
</dbReference>
<proteinExistence type="predicted"/>
<dbReference type="PANTHER" id="PTHR44329">
    <property type="entry name" value="SERINE/THREONINE-PROTEIN KINASE TNNI3K-RELATED"/>
    <property type="match status" value="1"/>
</dbReference>
<dbReference type="InterPro" id="IPR000719">
    <property type="entry name" value="Prot_kinase_dom"/>
</dbReference>
<dbReference type="Pfam" id="PF07714">
    <property type="entry name" value="PK_Tyr_Ser-Thr"/>
    <property type="match status" value="1"/>
</dbReference>
<feature type="domain" description="Protein kinase" evidence="1">
    <location>
        <begin position="1"/>
        <end position="80"/>
    </location>
</feature>
<dbReference type="OrthoDB" id="4062651at2759"/>
<keyword evidence="3" id="KW-1185">Reference proteome</keyword>
<evidence type="ECO:0000259" key="1">
    <source>
        <dbReference type="PROSITE" id="PS50011"/>
    </source>
</evidence>
<dbReference type="GO" id="GO:0004674">
    <property type="term" value="F:protein serine/threonine kinase activity"/>
    <property type="evidence" value="ECO:0007669"/>
    <property type="project" value="TreeGrafter"/>
</dbReference>
<comment type="caution">
    <text evidence="2">The sequence shown here is derived from an EMBL/GenBank/DDBJ whole genome shotgun (WGS) entry which is preliminary data.</text>
</comment>
<dbReference type="InterPro" id="IPR051681">
    <property type="entry name" value="Ser/Thr_Kinases-Pseudokinases"/>
</dbReference>
<dbReference type="PANTHER" id="PTHR44329:SF214">
    <property type="entry name" value="PROTEIN KINASE DOMAIN-CONTAINING PROTEIN"/>
    <property type="match status" value="1"/>
</dbReference>
<evidence type="ECO:0000313" key="2">
    <source>
        <dbReference type="EMBL" id="RIB21977.1"/>
    </source>
</evidence>
<protein>
    <recommendedName>
        <fullName evidence="1">Protein kinase domain-containing protein</fullName>
    </recommendedName>
</protein>